<name>A0A182F7G2_ANOAL</name>
<protein>
    <submittedName>
        <fullName evidence="2">Uncharacterized protein</fullName>
    </submittedName>
</protein>
<evidence type="ECO:0000313" key="3">
    <source>
        <dbReference type="Proteomes" id="UP000069272"/>
    </source>
</evidence>
<organism evidence="2 3">
    <name type="scientific">Anopheles albimanus</name>
    <name type="common">New world malaria mosquito</name>
    <dbReference type="NCBI Taxonomy" id="7167"/>
    <lineage>
        <taxon>Eukaryota</taxon>
        <taxon>Metazoa</taxon>
        <taxon>Ecdysozoa</taxon>
        <taxon>Arthropoda</taxon>
        <taxon>Hexapoda</taxon>
        <taxon>Insecta</taxon>
        <taxon>Pterygota</taxon>
        <taxon>Neoptera</taxon>
        <taxon>Endopterygota</taxon>
        <taxon>Diptera</taxon>
        <taxon>Nematocera</taxon>
        <taxon>Culicoidea</taxon>
        <taxon>Culicidae</taxon>
        <taxon>Anophelinae</taxon>
        <taxon>Anopheles</taxon>
    </lineage>
</organism>
<dbReference type="VEuPathDB" id="VectorBase:AALB017304"/>
<dbReference type="AlphaFoldDB" id="A0A182F7G2"/>
<evidence type="ECO:0000256" key="1">
    <source>
        <dbReference type="SAM" id="MobiDB-lite"/>
    </source>
</evidence>
<reference evidence="2 3" key="1">
    <citation type="journal article" date="2017" name="G3 (Bethesda)">
        <title>The Physical Genome Mapping of Anopheles albimanus Corrected Scaffold Misassemblies and Identified Interarm Rearrangements in Genus Anopheles.</title>
        <authorList>
            <person name="Artemov G.N."/>
            <person name="Peery A.N."/>
            <person name="Jiang X."/>
            <person name="Tu Z."/>
            <person name="Stegniy V.N."/>
            <person name="Sharakhova M.V."/>
            <person name="Sharakhov I.V."/>
        </authorList>
    </citation>
    <scope>NUCLEOTIDE SEQUENCE [LARGE SCALE GENOMIC DNA]</scope>
    <source>
        <strain evidence="2 3">ALBI9_A</strain>
    </source>
</reference>
<reference evidence="2" key="2">
    <citation type="submission" date="2022-08" db="UniProtKB">
        <authorList>
            <consortium name="EnsemblMetazoa"/>
        </authorList>
    </citation>
    <scope>IDENTIFICATION</scope>
    <source>
        <strain evidence="2">STECLA/ALBI9_A</strain>
    </source>
</reference>
<feature type="compositionally biased region" description="Polar residues" evidence="1">
    <location>
        <begin position="1"/>
        <end position="11"/>
    </location>
</feature>
<dbReference type="EnsemblMetazoa" id="AALB002421-RA">
    <property type="protein sequence ID" value="AALB002421-PA"/>
    <property type="gene ID" value="AALB002421"/>
</dbReference>
<accession>A0A182F7G2</accession>
<feature type="compositionally biased region" description="Acidic residues" evidence="1">
    <location>
        <begin position="87"/>
        <end position="96"/>
    </location>
</feature>
<dbReference type="Proteomes" id="UP000069272">
    <property type="component" value="Chromosome 2R"/>
</dbReference>
<proteinExistence type="predicted"/>
<keyword evidence="3" id="KW-1185">Reference proteome</keyword>
<feature type="region of interest" description="Disordered" evidence="1">
    <location>
        <begin position="1"/>
        <end position="109"/>
    </location>
</feature>
<dbReference type="VEuPathDB" id="VectorBase:AALB20_038139"/>
<evidence type="ECO:0000313" key="2">
    <source>
        <dbReference type="EnsemblMetazoa" id="AALB002421-PA"/>
    </source>
</evidence>
<sequence length="178" mass="19081">MAMRWESSTPVQGKRRSKGGWTSRAASRDAEEHEIDSLLMDQSTIVAADGDHSRSRNVPPSAEEWSSIGPEARCPVAVVDDVVLTDPEQEQQDGADDDHGGGSSSSGIVVLDEANERLLGKWNGNPKGMPAFGGMLYGHPGYSAPVRTPVGRNNRGIPRGSIIGQERDGCELRVNCVD</sequence>